<dbReference type="Gene3D" id="1.10.30.10">
    <property type="entry name" value="High mobility group box domain"/>
    <property type="match status" value="1"/>
</dbReference>
<dbReference type="OrthoDB" id="1919336at2759"/>
<evidence type="ECO:0000313" key="4">
    <source>
        <dbReference type="EMBL" id="ROL47555.1"/>
    </source>
</evidence>
<sequence length="428" mass="48149">MLQCFDFHQSHIHSLKSHVPPHCLPKNNEKKSESENEEAPLSSTPPQFLKAKKMYTYSGINKYTVRLSDKKMDPQSKDSERFIRNAVEEQEHQLVSDGQSNSSEVETAEDKESWSVDDSQPSQSSTDSNSTTSSYNTGSTETECTCSICEDQTGSEDGSPGRKVLDTPPSGSGILLKDPMLGAFPAAWKKHFPFRHTLTKTPILPVRSPPLRETDSLILNPSLLTSPSQGLSHSLHPEGREALQTLFKDVWVTPESTILKSPSLQSSFGNDSETGMSPGNGSYLYLKSEEGNKSSEDETPEQLIPLKRARKGYTHRRTSRAGRVTTQPNPKKKCVNGFIMFCRMNRKLYIRSYPGIPSTTVTKELANLWHILPKRERRLYCLKAWSFSCQQNRNVRTQAHEAEIKAERSVPSPLHMLLAYREVYEAVK</sequence>
<feature type="region of interest" description="Disordered" evidence="2">
    <location>
        <begin position="90"/>
        <end position="171"/>
    </location>
</feature>
<organism evidence="4 5">
    <name type="scientific">Anabarilius grahami</name>
    <name type="common">Kanglang fish</name>
    <name type="synonym">Barilius grahami</name>
    <dbReference type="NCBI Taxonomy" id="495550"/>
    <lineage>
        <taxon>Eukaryota</taxon>
        <taxon>Metazoa</taxon>
        <taxon>Chordata</taxon>
        <taxon>Craniata</taxon>
        <taxon>Vertebrata</taxon>
        <taxon>Euteleostomi</taxon>
        <taxon>Actinopterygii</taxon>
        <taxon>Neopterygii</taxon>
        <taxon>Teleostei</taxon>
        <taxon>Ostariophysi</taxon>
        <taxon>Cypriniformes</taxon>
        <taxon>Xenocyprididae</taxon>
        <taxon>Xenocypridinae</taxon>
        <taxon>Xenocypridinae incertae sedis</taxon>
        <taxon>Anabarilius</taxon>
    </lineage>
</organism>
<evidence type="ECO:0000256" key="1">
    <source>
        <dbReference type="PROSITE-ProRule" id="PRU00267"/>
    </source>
</evidence>
<comment type="caution">
    <text evidence="4">The sequence shown here is derived from an EMBL/GenBank/DDBJ whole genome shotgun (WGS) entry which is preliminary data.</text>
</comment>
<dbReference type="SUPFAM" id="SSF47095">
    <property type="entry name" value="HMG-box"/>
    <property type="match status" value="1"/>
</dbReference>
<accession>A0A3N0YMW5</accession>
<proteinExistence type="predicted"/>
<dbReference type="GO" id="GO:0005634">
    <property type="term" value="C:nucleus"/>
    <property type="evidence" value="ECO:0007669"/>
    <property type="project" value="UniProtKB-UniRule"/>
</dbReference>
<reference evidence="4 5" key="1">
    <citation type="submission" date="2018-10" db="EMBL/GenBank/DDBJ databases">
        <title>Genome assembly for a Yunnan-Guizhou Plateau 3E fish, Anabarilius grahami (Regan), and its evolutionary and genetic applications.</title>
        <authorList>
            <person name="Jiang W."/>
        </authorList>
    </citation>
    <scope>NUCLEOTIDE SEQUENCE [LARGE SCALE GENOMIC DNA]</scope>
    <source>
        <strain evidence="4">AG-KIZ</strain>
        <tissue evidence="4">Muscle</tissue>
    </source>
</reference>
<feature type="compositionally biased region" description="Polar residues" evidence="2">
    <location>
        <begin position="96"/>
        <end position="105"/>
    </location>
</feature>
<feature type="compositionally biased region" description="Low complexity" evidence="2">
    <location>
        <begin position="116"/>
        <end position="142"/>
    </location>
</feature>
<feature type="region of interest" description="Disordered" evidence="2">
    <location>
        <begin position="16"/>
        <end position="48"/>
    </location>
</feature>
<dbReference type="PANTHER" id="PTHR47658:SF1">
    <property type="entry name" value="MEIOSIS INITIATOR PROTEIN"/>
    <property type="match status" value="1"/>
</dbReference>
<evidence type="ECO:0000259" key="3">
    <source>
        <dbReference type="PROSITE" id="PS50118"/>
    </source>
</evidence>
<feature type="compositionally biased region" description="Polar residues" evidence="2">
    <location>
        <begin position="262"/>
        <end position="280"/>
    </location>
</feature>
<evidence type="ECO:0000313" key="5">
    <source>
        <dbReference type="Proteomes" id="UP000281406"/>
    </source>
</evidence>
<feature type="region of interest" description="Disordered" evidence="2">
    <location>
        <begin position="262"/>
        <end position="306"/>
    </location>
</feature>
<dbReference type="CDD" id="cd21977">
    <property type="entry name" value="HMG-box_BHMG1"/>
    <property type="match status" value="1"/>
</dbReference>
<gene>
    <name evidence="4" type="ORF">DPX16_13270</name>
</gene>
<keyword evidence="1" id="KW-0238">DNA-binding</keyword>
<dbReference type="InterPro" id="IPR009071">
    <property type="entry name" value="HMG_box_dom"/>
</dbReference>
<dbReference type="AlphaFoldDB" id="A0A3N0YMW5"/>
<dbReference type="GO" id="GO:0003677">
    <property type="term" value="F:DNA binding"/>
    <property type="evidence" value="ECO:0007669"/>
    <property type="project" value="UniProtKB-UniRule"/>
</dbReference>
<dbReference type="PROSITE" id="PS50118">
    <property type="entry name" value="HMG_BOX_2"/>
    <property type="match status" value="1"/>
</dbReference>
<feature type="compositionally biased region" description="Basic and acidic residues" evidence="2">
    <location>
        <begin position="287"/>
        <end position="296"/>
    </location>
</feature>
<protein>
    <submittedName>
        <fullName evidence="4">Basic helix-loop-helix and HMG box domain-containing protein 1</fullName>
    </submittedName>
</protein>
<keyword evidence="1" id="KW-0539">Nucleus</keyword>
<dbReference type="Proteomes" id="UP000281406">
    <property type="component" value="Unassembled WGS sequence"/>
</dbReference>
<evidence type="ECO:0000256" key="2">
    <source>
        <dbReference type="SAM" id="MobiDB-lite"/>
    </source>
</evidence>
<keyword evidence="5" id="KW-1185">Reference proteome</keyword>
<dbReference type="InterPro" id="IPR036910">
    <property type="entry name" value="HMG_box_dom_sf"/>
</dbReference>
<dbReference type="PANTHER" id="PTHR47658">
    <property type="entry name" value="HIGH MOBILITY GROUP B PROTEIN 12-RELATED"/>
    <property type="match status" value="1"/>
</dbReference>
<dbReference type="EMBL" id="RJVU01035392">
    <property type="protein sequence ID" value="ROL47555.1"/>
    <property type="molecule type" value="Genomic_DNA"/>
</dbReference>
<feature type="DNA-binding region" description="HMG box" evidence="1">
    <location>
        <begin position="331"/>
        <end position="380"/>
    </location>
</feature>
<name>A0A3N0YMW5_ANAGA</name>
<feature type="domain" description="HMG box" evidence="3">
    <location>
        <begin position="331"/>
        <end position="380"/>
    </location>
</feature>